<sequence length="304" mass="34544">MNLKEKYRVFKEWQQRPYQVAPLTQEEHTCATCGTSYQGNYCPRCGQSSRIGRYSMKTAFLLFLDVWGLGNRGMFRSIRDLLLRPGYMIRDYLGGMQMAYFPPFKMFFLLATLSIVVNSGLNIRGENQLVKVVQTYERSIDMDIRTVPAEQKAGVKSGTDNERLDFGEKINGTLKVFIRFLIDHQTVVELVWLLVLSLPLYVLFRNCPAIPDLYYTEFFVAMIYITNMMNIVSIVFSFFCVNLDTIGFISPILSIVALKQLCGYSYLRTILGLVASFAIITIAVLIIVVLVGIVVGLTMAMNAQ</sequence>
<keyword evidence="1" id="KW-0812">Transmembrane</keyword>
<dbReference type="InterPro" id="IPR022134">
    <property type="entry name" value="DUF3667"/>
</dbReference>
<feature type="transmembrane region" description="Helical" evidence="1">
    <location>
        <begin position="98"/>
        <end position="121"/>
    </location>
</feature>
<evidence type="ECO:0000313" key="3">
    <source>
        <dbReference type="Proteomes" id="UP000199134"/>
    </source>
</evidence>
<keyword evidence="1" id="KW-0472">Membrane</keyword>
<proteinExistence type="predicted"/>
<feature type="transmembrane region" description="Helical" evidence="1">
    <location>
        <begin position="187"/>
        <end position="204"/>
    </location>
</feature>
<feature type="transmembrane region" description="Helical" evidence="1">
    <location>
        <begin position="273"/>
        <end position="300"/>
    </location>
</feature>
<evidence type="ECO:0008006" key="4">
    <source>
        <dbReference type="Google" id="ProtNLM"/>
    </source>
</evidence>
<evidence type="ECO:0000313" key="2">
    <source>
        <dbReference type="EMBL" id="SDO08324.1"/>
    </source>
</evidence>
<gene>
    <name evidence="2" type="ORF">SAMN04487900_10990</name>
</gene>
<dbReference type="Pfam" id="PF12412">
    <property type="entry name" value="DUF3667"/>
    <property type="match status" value="1"/>
</dbReference>
<comment type="caution">
    <text evidence="2">The sequence shown here is derived from an EMBL/GenBank/DDBJ whole genome shotgun (WGS) entry which is preliminary data.</text>
</comment>
<evidence type="ECO:0000256" key="1">
    <source>
        <dbReference type="SAM" id="Phobius"/>
    </source>
</evidence>
<accession>A0A1H0GN48</accession>
<dbReference type="EMBL" id="FNIW01000009">
    <property type="protein sequence ID" value="SDO08324.1"/>
    <property type="molecule type" value="Genomic_DNA"/>
</dbReference>
<reference evidence="3" key="1">
    <citation type="submission" date="2016-10" db="EMBL/GenBank/DDBJ databases">
        <authorList>
            <person name="de Groot N.N."/>
        </authorList>
    </citation>
    <scope>NUCLEOTIDE SEQUENCE [LARGE SCALE GENOMIC DNA]</scope>
    <source>
        <strain evidence="3">BP1-145</strain>
    </source>
</reference>
<organism evidence="2 3">
    <name type="scientific">Prevotella communis</name>
    <dbReference type="NCBI Taxonomy" id="2913614"/>
    <lineage>
        <taxon>Bacteria</taxon>
        <taxon>Pseudomonadati</taxon>
        <taxon>Bacteroidota</taxon>
        <taxon>Bacteroidia</taxon>
        <taxon>Bacteroidales</taxon>
        <taxon>Prevotellaceae</taxon>
        <taxon>Prevotella</taxon>
    </lineage>
</organism>
<name>A0A1H0GN48_9BACT</name>
<feature type="transmembrane region" description="Helical" evidence="1">
    <location>
        <begin position="248"/>
        <end position="267"/>
    </location>
</feature>
<feature type="transmembrane region" description="Helical" evidence="1">
    <location>
        <begin position="219"/>
        <end position="241"/>
    </location>
</feature>
<dbReference type="AlphaFoldDB" id="A0A1H0GN48"/>
<protein>
    <recommendedName>
        <fullName evidence="4">DUF3667 domain-containing protein</fullName>
    </recommendedName>
</protein>
<dbReference type="RefSeq" id="WP_091853422.1">
    <property type="nucleotide sequence ID" value="NZ_FNIW01000009.1"/>
</dbReference>
<keyword evidence="1" id="KW-1133">Transmembrane helix</keyword>
<dbReference type="OrthoDB" id="1315649at2"/>
<dbReference type="Proteomes" id="UP000199134">
    <property type="component" value="Unassembled WGS sequence"/>
</dbReference>